<dbReference type="Proteomes" id="UP000027456">
    <property type="component" value="Unassembled WGS sequence"/>
</dbReference>
<dbReference type="EMBL" id="AZST01000576">
    <property type="protein sequence ID" value="KEP48107.1"/>
    <property type="molecule type" value="Genomic_DNA"/>
</dbReference>
<dbReference type="InterPro" id="IPR056884">
    <property type="entry name" value="NPHP3-like_N"/>
</dbReference>
<dbReference type="OrthoDB" id="3027122at2759"/>
<dbReference type="PANTHER" id="PTHR10039">
    <property type="entry name" value="AMELOGENIN"/>
    <property type="match status" value="1"/>
</dbReference>
<dbReference type="PANTHER" id="PTHR10039:SF14">
    <property type="entry name" value="NACHT DOMAIN-CONTAINING PROTEIN"/>
    <property type="match status" value="1"/>
</dbReference>
<dbReference type="HOGENOM" id="CLU_000288_6_10_1"/>
<dbReference type="AlphaFoldDB" id="A0A074SDH9"/>
<evidence type="ECO:0000259" key="2">
    <source>
        <dbReference type="Pfam" id="PF24883"/>
    </source>
</evidence>
<evidence type="ECO:0000256" key="1">
    <source>
        <dbReference type="ARBA" id="ARBA00022737"/>
    </source>
</evidence>
<keyword evidence="1" id="KW-0677">Repeat</keyword>
<gene>
    <name evidence="3" type="ORF">V565_133740</name>
</gene>
<evidence type="ECO:0000313" key="4">
    <source>
        <dbReference type="Proteomes" id="UP000027456"/>
    </source>
</evidence>
<proteinExistence type="predicted"/>
<dbReference type="Pfam" id="PF24883">
    <property type="entry name" value="NPHP3_N"/>
    <property type="match status" value="1"/>
</dbReference>
<reference evidence="3 4" key="1">
    <citation type="submission" date="2013-12" db="EMBL/GenBank/DDBJ databases">
        <authorList>
            <person name="Cubeta M."/>
            <person name="Pakala S."/>
            <person name="Fedorova N."/>
            <person name="Thomas E."/>
            <person name="Dean R."/>
            <person name="Jabaji S."/>
            <person name="Neate S."/>
            <person name="Toda T."/>
            <person name="Tavantzis S."/>
            <person name="Vilgalys R."/>
            <person name="Bharathan N."/>
            <person name="Pakala S."/>
            <person name="Losada L.S."/>
            <person name="Zafar N."/>
            <person name="Nierman W."/>
        </authorList>
    </citation>
    <scope>NUCLEOTIDE SEQUENCE [LARGE SCALE GENOMIC DNA]</scope>
    <source>
        <strain evidence="3 4">123E</strain>
    </source>
</reference>
<keyword evidence="4" id="KW-1185">Reference proteome</keyword>
<comment type="caution">
    <text evidence="3">The sequence shown here is derived from an EMBL/GenBank/DDBJ whole genome shotgun (WGS) entry which is preliminary data.</text>
</comment>
<evidence type="ECO:0000313" key="3">
    <source>
        <dbReference type="EMBL" id="KEP48107.1"/>
    </source>
</evidence>
<organism evidence="3 4">
    <name type="scientific">Rhizoctonia solani 123E</name>
    <dbReference type="NCBI Taxonomy" id="1423351"/>
    <lineage>
        <taxon>Eukaryota</taxon>
        <taxon>Fungi</taxon>
        <taxon>Dikarya</taxon>
        <taxon>Basidiomycota</taxon>
        <taxon>Agaricomycotina</taxon>
        <taxon>Agaricomycetes</taxon>
        <taxon>Cantharellales</taxon>
        <taxon>Ceratobasidiaceae</taxon>
        <taxon>Rhizoctonia</taxon>
    </lineage>
</organism>
<name>A0A074SDH9_9AGAM</name>
<feature type="domain" description="Nephrocystin 3-like N-terminal" evidence="2">
    <location>
        <begin position="40"/>
        <end position="147"/>
    </location>
</feature>
<sequence length="383" mass="42620">MRLENLGHAKLARYNSSLSTTIKRRKCTKNTRVGVLAELIAWSDDSRAPIIFWMNGIAGTGITTIAYTLAEELEARGQLAASFFCTRSAPECSDPGRIVPTIAYQLARQSTPFQLALSTILGRDPNIGSLNVSAQFKLLLVDPLRDRDLKGNGGAVEIILDMLFRFGEYLPLKFFLSSRPEPAIYKRMTSQNPNSRSTLHLHEIEKSVVEGDIVLYLMEELAFMSPPSDQISQLARLASNFFIYAATAVRYIQPGKRSVDPRKRLATMLDLNSSSTKKLSTVDLLYMAILTDAVDEDELEPEEKHSILLVLWTVFCAREPMTLSKIATLAGLSGVEEVLASLQSLQSLLHVSEDSGMASIFHASFSDFMFDQERSKQFYCASK</sequence>
<accession>A0A074SDH9</accession>
<protein>
    <submittedName>
        <fullName evidence="3">Vegetative incompatibility protein HET-E-1</fullName>
    </submittedName>
</protein>